<feature type="region of interest" description="Disordered" evidence="1">
    <location>
        <begin position="204"/>
        <end position="248"/>
    </location>
</feature>
<dbReference type="Pfam" id="PF04979">
    <property type="entry name" value="IPP-2"/>
    <property type="match status" value="1"/>
</dbReference>
<evidence type="ECO:0008006" key="4">
    <source>
        <dbReference type="Google" id="ProtNLM"/>
    </source>
</evidence>
<feature type="compositionally biased region" description="Basic and acidic residues" evidence="1">
    <location>
        <begin position="151"/>
        <end position="164"/>
    </location>
</feature>
<dbReference type="GO" id="GO:0004864">
    <property type="term" value="F:protein phosphatase inhibitor activity"/>
    <property type="evidence" value="ECO:0007669"/>
    <property type="project" value="InterPro"/>
</dbReference>
<dbReference type="Proteomes" id="UP001212997">
    <property type="component" value="Unassembled WGS sequence"/>
</dbReference>
<feature type="compositionally biased region" description="Acidic residues" evidence="1">
    <location>
        <begin position="165"/>
        <end position="176"/>
    </location>
</feature>
<dbReference type="Gene3D" id="6.10.250.1050">
    <property type="match status" value="1"/>
</dbReference>
<feature type="compositionally biased region" description="Polar residues" evidence="1">
    <location>
        <begin position="1"/>
        <end position="22"/>
    </location>
</feature>
<gene>
    <name evidence="2" type="ORF">NLI96_g1234</name>
</gene>
<dbReference type="PANTHER" id="PTHR12398">
    <property type="entry name" value="PROTEIN PHOSPHATASE INHIBITOR"/>
    <property type="match status" value="1"/>
</dbReference>
<name>A0AAD5VAK5_9APHY</name>
<proteinExistence type="predicted"/>
<dbReference type="AlphaFoldDB" id="A0AAD5VAK5"/>
<accession>A0AAD5VAK5</accession>
<evidence type="ECO:0000313" key="2">
    <source>
        <dbReference type="EMBL" id="KAJ3490735.1"/>
    </source>
</evidence>
<feature type="compositionally biased region" description="Low complexity" evidence="1">
    <location>
        <begin position="125"/>
        <end position="147"/>
    </location>
</feature>
<evidence type="ECO:0000313" key="3">
    <source>
        <dbReference type="Proteomes" id="UP001212997"/>
    </source>
</evidence>
<keyword evidence="3" id="KW-1185">Reference proteome</keyword>
<dbReference type="PANTHER" id="PTHR12398:SF20">
    <property type="entry name" value="PROTEIN PHOSPHATASE 1 REGULATORY INHIBITOR SUBUNIT 2"/>
    <property type="match status" value="1"/>
</dbReference>
<organism evidence="2 3">
    <name type="scientific">Meripilus lineatus</name>
    <dbReference type="NCBI Taxonomy" id="2056292"/>
    <lineage>
        <taxon>Eukaryota</taxon>
        <taxon>Fungi</taxon>
        <taxon>Dikarya</taxon>
        <taxon>Basidiomycota</taxon>
        <taxon>Agaricomycotina</taxon>
        <taxon>Agaricomycetes</taxon>
        <taxon>Polyporales</taxon>
        <taxon>Meripilaceae</taxon>
        <taxon>Meripilus</taxon>
    </lineage>
</organism>
<dbReference type="GO" id="GO:0009966">
    <property type="term" value="P:regulation of signal transduction"/>
    <property type="evidence" value="ECO:0007669"/>
    <property type="project" value="InterPro"/>
</dbReference>
<feature type="region of interest" description="Disordered" evidence="1">
    <location>
        <begin position="52"/>
        <end position="178"/>
    </location>
</feature>
<sequence length="248" mass="26530">MSTDVADQTSNHHPPIARSNSKPKGILKNAPPLPGNAPQHLQWDEENLALTEAQKDSQMKITEPKTPYVRYNAETDTFEGDIPQLDLNGQVVASPTSPMIRSVSPSSTGATGGESGPPSRRTSFSSGRASSVGRPGSGGSSRSTSFSLPNEARETIRLDGRQPGDEVEVGEEMDEETAAKHAAFVRARGRHYSNEAEAMKMAKRLMDEEEEAESVNDSVAPSIDSESIDASMDDDDAPAEPNGVVHKS</sequence>
<dbReference type="EMBL" id="JANAWD010000023">
    <property type="protein sequence ID" value="KAJ3490735.1"/>
    <property type="molecule type" value="Genomic_DNA"/>
</dbReference>
<evidence type="ECO:0000256" key="1">
    <source>
        <dbReference type="SAM" id="MobiDB-lite"/>
    </source>
</evidence>
<reference evidence="2" key="1">
    <citation type="submission" date="2022-07" db="EMBL/GenBank/DDBJ databases">
        <title>Genome Sequence of Physisporinus lineatus.</title>
        <authorList>
            <person name="Buettner E."/>
        </authorList>
    </citation>
    <scope>NUCLEOTIDE SEQUENCE</scope>
    <source>
        <strain evidence="2">VT162</strain>
    </source>
</reference>
<comment type="caution">
    <text evidence="2">The sequence shown here is derived from an EMBL/GenBank/DDBJ whole genome shotgun (WGS) entry which is preliminary data.</text>
</comment>
<feature type="region of interest" description="Disordered" evidence="1">
    <location>
        <begin position="1"/>
        <end position="40"/>
    </location>
</feature>
<protein>
    <recommendedName>
        <fullName evidence="4">Protein phosphatase inhibitor 2</fullName>
    </recommendedName>
</protein>
<dbReference type="InterPro" id="IPR007062">
    <property type="entry name" value="PPI-2"/>
</dbReference>
<feature type="compositionally biased region" description="Polar residues" evidence="1">
    <location>
        <begin position="91"/>
        <end position="109"/>
    </location>
</feature>